<keyword evidence="4" id="KW-1185">Reference proteome</keyword>
<comment type="similarity">
    <text evidence="1">Belongs to the DDAH family.</text>
</comment>
<protein>
    <submittedName>
        <fullName evidence="3">Uncharacterized protein</fullName>
    </submittedName>
</protein>
<dbReference type="AlphaFoldDB" id="A0A3P6TEW2"/>
<dbReference type="InterPro" id="IPR033199">
    <property type="entry name" value="DDAH-like"/>
</dbReference>
<dbReference type="EMBL" id="UYRU01044495">
    <property type="protein sequence ID" value="VDK86702.1"/>
    <property type="molecule type" value="Genomic_DNA"/>
</dbReference>
<dbReference type="PANTHER" id="PTHR12737">
    <property type="entry name" value="DIMETHYLARGININE DIMETHYLAMINOHYDROLASE"/>
    <property type="match status" value="1"/>
</dbReference>
<dbReference type="GO" id="GO:0006525">
    <property type="term" value="P:arginine metabolic process"/>
    <property type="evidence" value="ECO:0007669"/>
    <property type="project" value="TreeGrafter"/>
</dbReference>
<keyword evidence="2" id="KW-0378">Hydrolase</keyword>
<evidence type="ECO:0000313" key="3">
    <source>
        <dbReference type="EMBL" id="VDK86702.1"/>
    </source>
</evidence>
<dbReference type="GO" id="GO:0016403">
    <property type="term" value="F:dimethylargininase activity"/>
    <property type="evidence" value="ECO:0007669"/>
    <property type="project" value="TreeGrafter"/>
</dbReference>
<evidence type="ECO:0000256" key="2">
    <source>
        <dbReference type="ARBA" id="ARBA00022801"/>
    </source>
</evidence>
<dbReference type="GO" id="GO:0000052">
    <property type="term" value="P:citrulline metabolic process"/>
    <property type="evidence" value="ECO:0007669"/>
    <property type="project" value="TreeGrafter"/>
</dbReference>
<evidence type="ECO:0000256" key="1">
    <source>
        <dbReference type="ARBA" id="ARBA00008532"/>
    </source>
</evidence>
<dbReference type="GO" id="GO:0016597">
    <property type="term" value="F:amino acid binding"/>
    <property type="evidence" value="ECO:0007669"/>
    <property type="project" value="TreeGrafter"/>
</dbReference>
<accession>A0A3P6TEW2</accession>
<dbReference type="OrthoDB" id="10016839at2759"/>
<dbReference type="SUPFAM" id="SSF55909">
    <property type="entry name" value="Pentein"/>
    <property type="match status" value="1"/>
</dbReference>
<dbReference type="Gene3D" id="3.75.10.10">
    <property type="entry name" value="L-arginine/glycine Amidinotransferase, Chain A"/>
    <property type="match status" value="1"/>
</dbReference>
<reference evidence="3 4" key="1">
    <citation type="submission" date="2018-11" db="EMBL/GenBank/DDBJ databases">
        <authorList>
            <consortium name="Pathogen Informatics"/>
        </authorList>
    </citation>
    <scope>NUCLEOTIDE SEQUENCE [LARGE SCALE GENOMIC DNA]</scope>
</reference>
<evidence type="ECO:0000313" key="4">
    <source>
        <dbReference type="Proteomes" id="UP000281553"/>
    </source>
</evidence>
<dbReference type="GO" id="GO:0045429">
    <property type="term" value="P:positive regulation of nitric oxide biosynthetic process"/>
    <property type="evidence" value="ECO:0007669"/>
    <property type="project" value="TreeGrafter"/>
</dbReference>
<gene>
    <name evidence="3" type="ORF">DILT_LOCUS3916</name>
</gene>
<organism evidence="3 4">
    <name type="scientific">Dibothriocephalus latus</name>
    <name type="common">Fish tapeworm</name>
    <name type="synonym">Diphyllobothrium latum</name>
    <dbReference type="NCBI Taxonomy" id="60516"/>
    <lineage>
        <taxon>Eukaryota</taxon>
        <taxon>Metazoa</taxon>
        <taxon>Spiralia</taxon>
        <taxon>Lophotrochozoa</taxon>
        <taxon>Platyhelminthes</taxon>
        <taxon>Cestoda</taxon>
        <taxon>Eucestoda</taxon>
        <taxon>Diphyllobothriidea</taxon>
        <taxon>Diphyllobothriidae</taxon>
        <taxon>Dibothriocephalus</taxon>
    </lineage>
</organism>
<sequence>MAYRYSTAVVTKPSKKVFGTDFEQAQREHDLFVDALRQLDVNILEYDVDERRPHAHKVADVAVIINGTALMCKPYGGDRQGEVNLIRQTLKKEMGLTIVELNTEHAQLEGSDVLFTGQEIIVGISVYTNEAGAQSVARAFPEYPTTIVTVEPPLNSLRDAVNMAGVNAISEVASNSYKVLHLAEPNAANLLYVNGCLIHYDSDMIPNSTQIFENKIDYTRYPLSLPTLFKYGVPLYKLALLSDRVRRQLHIVSTMP</sequence>
<proteinExistence type="inferred from homology"/>
<dbReference type="PANTHER" id="PTHR12737:SF9">
    <property type="entry name" value="DIMETHYLARGININASE"/>
    <property type="match status" value="1"/>
</dbReference>
<name>A0A3P6TEW2_DIBLA</name>
<dbReference type="Proteomes" id="UP000281553">
    <property type="component" value="Unassembled WGS sequence"/>
</dbReference>